<protein>
    <recommendedName>
        <fullName evidence="4">DUF4190 domain-containing protein</fullName>
    </recommendedName>
</protein>
<keyword evidence="1" id="KW-1133">Transmembrane helix</keyword>
<keyword evidence="1" id="KW-0472">Membrane</keyword>
<keyword evidence="3" id="KW-1185">Reference proteome</keyword>
<name>A0A9W6UVW1_9ACTN</name>
<gene>
    <name evidence="2" type="ORF">Arub01_26270</name>
</gene>
<proteinExistence type="predicted"/>
<reference evidence="2" key="1">
    <citation type="submission" date="2023-02" db="EMBL/GenBank/DDBJ databases">
        <title>Actinomadura rubrobrunea NBRC 14622.</title>
        <authorList>
            <person name="Ichikawa N."/>
            <person name="Sato H."/>
            <person name="Tonouchi N."/>
        </authorList>
    </citation>
    <scope>NUCLEOTIDE SEQUENCE</scope>
    <source>
        <strain evidence="2">NBRC 14622</strain>
    </source>
</reference>
<evidence type="ECO:0000313" key="2">
    <source>
        <dbReference type="EMBL" id="GLW64383.1"/>
    </source>
</evidence>
<dbReference type="EMBL" id="BSRZ01000005">
    <property type="protein sequence ID" value="GLW64383.1"/>
    <property type="molecule type" value="Genomic_DNA"/>
</dbReference>
<accession>A0A9W6UVW1</accession>
<evidence type="ECO:0000256" key="1">
    <source>
        <dbReference type="SAM" id="Phobius"/>
    </source>
</evidence>
<dbReference type="RefSeq" id="WP_067911932.1">
    <property type="nucleotide sequence ID" value="NZ_BSRZ01000005.1"/>
</dbReference>
<dbReference type="Proteomes" id="UP001165124">
    <property type="component" value="Unassembled WGS sequence"/>
</dbReference>
<sequence>MTMPGYQTFSPPTASTGRGGMAVASVVLGVVGLPALVLCGLGLPMALVGLVLGIVAATRGPRRGTAVAGVVCSTLTLAIGGVALFFLLTKAAECGDRNVYPDDAARRQCVEREFPFAEARS</sequence>
<keyword evidence="1" id="KW-0812">Transmembrane</keyword>
<feature type="transmembrane region" description="Helical" evidence="1">
    <location>
        <begin position="20"/>
        <end position="53"/>
    </location>
</feature>
<comment type="caution">
    <text evidence="2">The sequence shown here is derived from an EMBL/GenBank/DDBJ whole genome shotgun (WGS) entry which is preliminary data.</text>
</comment>
<evidence type="ECO:0008006" key="4">
    <source>
        <dbReference type="Google" id="ProtNLM"/>
    </source>
</evidence>
<organism evidence="2 3">
    <name type="scientific">Actinomadura rubrobrunea</name>
    <dbReference type="NCBI Taxonomy" id="115335"/>
    <lineage>
        <taxon>Bacteria</taxon>
        <taxon>Bacillati</taxon>
        <taxon>Actinomycetota</taxon>
        <taxon>Actinomycetes</taxon>
        <taxon>Streptosporangiales</taxon>
        <taxon>Thermomonosporaceae</taxon>
        <taxon>Actinomadura</taxon>
    </lineage>
</organism>
<evidence type="ECO:0000313" key="3">
    <source>
        <dbReference type="Proteomes" id="UP001165124"/>
    </source>
</evidence>
<feature type="transmembrane region" description="Helical" evidence="1">
    <location>
        <begin position="65"/>
        <end position="88"/>
    </location>
</feature>
<dbReference type="AlphaFoldDB" id="A0A9W6UVW1"/>